<feature type="domain" description="PH" evidence="19">
    <location>
        <begin position="79"/>
        <end position="113"/>
    </location>
</feature>
<feature type="region of interest" description="Disordered" evidence="18">
    <location>
        <begin position="543"/>
        <end position="571"/>
    </location>
</feature>
<evidence type="ECO:0000313" key="23">
    <source>
        <dbReference type="Ensembl" id="ENSHCOP00000001612.1"/>
    </source>
</evidence>
<feature type="region of interest" description="Disordered" evidence="18">
    <location>
        <begin position="1424"/>
        <end position="1486"/>
    </location>
</feature>
<evidence type="ECO:0000256" key="18">
    <source>
        <dbReference type="SAM" id="MobiDB-lite"/>
    </source>
</evidence>
<dbReference type="PANTHER" id="PTHR10336">
    <property type="entry name" value="PHOSPHOINOSITIDE-SPECIFIC PHOSPHOLIPASE C FAMILY PROTEIN"/>
    <property type="match status" value="1"/>
</dbReference>
<evidence type="ECO:0000256" key="5">
    <source>
        <dbReference type="ARBA" id="ARBA00022490"/>
    </source>
</evidence>
<evidence type="ECO:0000259" key="20">
    <source>
        <dbReference type="PROSITE" id="PS50004"/>
    </source>
</evidence>
<dbReference type="InterPro" id="IPR017946">
    <property type="entry name" value="PLC-like_Pdiesterase_TIM-brl"/>
</dbReference>
<keyword evidence="10" id="KW-0106">Calcium</keyword>
<dbReference type="SUPFAM" id="SSF49562">
    <property type="entry name" value="C2 domain (Calcium/lipid-binding domain, CaLB)"/>
    <property type="match status" value="1"/>
</dbReference>
<protein>
    <recommendedName>
        <fullName evidence="17">Phosphoinositide phospholipase C</fullName>
        <ecNumber evidence="17">3.1.4.11</ecNumber>
    </recommendedName>
</protein>
<dbReference type="GO" id="GO:0004435">
    <property type="term" value="F:phosphatidylinositol-4,5-bisphosphate phospholipase C activity"/>
    <property type="evidence" value="ECO:0007669"/>
    <property type="project" value="UniProtKB-EC"/>
</dbReference>
<dbReference type="Pfam" id="PF09279">
    <property type="entry name" value="EF-hand_like"/>
    <property type="match status" value="1"/>
</dbReference>
<dbReference type="SMART" id="SM00148">
    <property type="entry name" value="PLCXc"/>
    <property type="match status" value="1"/>
</dbReference>
<dbReference type="InterPro" id="IPR011992">
    <property type="entry name" value="EF-hand-dom_pair"/>
</dbReference>
<feature type="compositionally biased region" description="Basic and acidic residues" evidence="18">
    <location>
        <begin position="1449"/>
        <end position="1459"/>
    </location>
</feature>
<evidence type="ECO:0000256" key="1">
    <source>
        <dbReference type="ARBA" id="ARBA00001913"/>
    </source>
</evidence>
<evidence type="ECO:0000256" key="3">
    <source>
        <dbReference type="ARBA" id="ARBA00004496"/>
    </source>
</evidence>
<comment type="cofactor">
    <cofactor evidence="1">
        <name>Ca(2+)</name>
        <dbReference type="ChEBI" id="CHEBI:29108"/>
    </cofactor>
</comment>
<evidence type="ECO:0000256" key="6">
    <source>
        <dbReference type="ARBA" id="ARBA00022553"/>
    </source>
</evidence>
<evidence type="ECO:0000259" key="21">
    <source>
        <dbReference type="PROSITE" id="PS50008"/>
    </source>
</evidence>
<dbReference type="Pfam" id="PF00388">
    <property type="entry name" value="PI-PLC-X"/>
    <property type="match status" value="1"/>
</dbReference>
<dbReference type="GO" id="GO:0005886">
    <property type="term" value="C:plasma membrane"/>
    <property type="evidence" value="ECO:0007669"/>
    <property type="project" value="UniProtKB-SubCell"/>
</dbReference>
<dbReference type="GO" id="GO:0005509">
    <property type="term" value="F:calcium ion binding"/>
    <property type="evidence" value="ECO:0007669"/>
    <property type="project" value="InterPro"/>
</dbReference>
<feature type="domain" description="EF-hand" evidence="22">
    <location>
        <begin position="132"/>
        <end position="167"/>
    </location>
</feature>
<keyword evidence="12 17" id="KW-0443">Lipid metabolism</keyword>
<dbReference type="GO" id="GO:0046488">
    <property type="term" value="P:phosphatidylinositol metabolic process"/>
    <property type="evidence" value="ECO:0007669"/>
    <property type="project" value="TreeGrafter"/>
</dbReference>
<feature type="domain" description="EF-hand" evidence="22">
    <location>
        <begin position="168"/>
        <end position="204"/>
    </location>
</feature>
<dbReference type="PROSITE" id="PS50007">
    <property type="entry name" value="PIPLC_X_DOMAIN"/>
    <property type="match status" value="1"/>
</dbReference>
<reference evidence="23" key="2">
    <citation type="submission" date="2025-09" db="UniProtKB">
        <authorList>
            <consortium name="Ensembl"/>
        </authorList>
    </citation>
    <scope>IDENTIFICATION</scope>
</reference>
<comment type="function">
    <text evidence="16">The production of the second messenger molecules diacylglycerol (DAG) and inositol 1,4,5-trisphosphate (IP3) is mediated by activated phosphatidylinositol-specific phospholipase C enzymes. This phospholipase activity is very sensitive to calcium. May be important for formation and maintenance of the neuronal network in the postnatal brain.</text>
</comment>
<comment type="subcellular location">
    <subcellularLocation>
        <location evidence="2">Cell membrane</location>
    </subcellularLocation>
    <subcellularLocation>
        <location evidence="3">Cytoplasm</location>
    </subcellularLocation>
</comment>
<dbReference type="SMART" id="SM00149">
    <property type="entry name" value="PLCYc"/>
    <property type="match status" value="1"/>
</dbReference>
<keyword evidence="11 17" id="KW-0442">Lipid degradation</keyword>
<evidence type="ECO:0000256" key="14">
    <source>
        <dbReference type="ARBA" id="ARBA00023224"/>
    </source>
</evidence>
<dbReference type="GO" id="GO:0051209">
    <property type="term" value="P:release of sequestered calcium ion into cytosol"/>
    <property type="evidence" value="ECO:0007669"/>
    <property type="project" value="TreeGrafter"/>
</dbReference>
<dbReference type="Pfam" id="PF00168">
    <property type="entry name" value="C2"/>
    <property type="match status" value="1"/>
</dbReference>
<dbReference type="InterPro" id="IPR018247">
    <property type="entry name" value="EF_Hand_1_Ca_BS"/>
</dbReference>
<organism evidence="23 24">
    <name type="scientific">Hippocampus comes</name>
    <name type="common">Tiger tail seahorse</name>
    <dbReference type="NCBI Taxonomy" id="109280"/>
    <lineage>
        <taxon>Eukaryota</taxon>
        <taxon>Metazoa</taxon>
        <taxon>Chordata</taxon>
        <taxon>Craniata</taxon>
        <taxon>Vertebrata</taxon>
        <taxon>Euteleostomi</taxon>
        <taxon>Actinopterygii</taxon>
        <taxon>Neopterygii</taxon>
        <taxon>Teleostei</taxon>
        <taxon>Neoteleostei</taxon>
        <taxon>Acanthomorphata</taxon>
        <taxon>Syngnathiaria</taxon>
        <taxon>Syngnathiformes</taxon>
        <taxon>Syngnathoidei</taxon>
        <taxon>Syngnathidae</taxon>
        <taxon>Hippocampus</taxon>
    </lineage>
</organism>
<dbReference type="PROSITE" id="PS00018">
    <property type="entry name" value="EF_HAND_1"/>
    <property type="match status" value="1"/>
</dbReference>
<dbReference type="STRING" id="109280.ENSHCOP00000001612"/>
<dbReference type="SUPFAM" id="SSF51695">
    <property type="entry name" value="PLC-like phosphodiesterases"/>
    <property type="match status" value="1"/>
</dbReference>
<evidence type="ECO:0000313" key="24">
    <source>
        <dbReference type="Proteomes" id="UP000264820"/>
    </source>
</evidence>
<dbReference type="InterPro" id="IPR001711">
    <property type="entry name" value="PLipase_C_Pinositol-sp_Y"/>
</dbReference>
<comment type="catalytic activity">
    <reaction evidence="15">
        <text>a 1,2-diacyl-sn-glycero-3-phospho-(1D-myo-inositol-4,5-bisphosphate) + H2O = 1D-myo-inositol 1,4,5-trisphosphate + a 1,2-diacyl-sn-glycerol + H(+)</text>
        <dbReference type="Rhea" id="RHEA:33179"/>
        <dbReference type="ChEBI" id="CHEBI:15377"/>
        <dbReference type="ChEBI" id="CHEBI:15378"/>
        <dbReference type="ChEBI" id="CHEBI:17815"/>
        <dbReference type="ChEBI" id="CHEBI:58456"/>
        <dbReference type="ChEBI" id="CHEBI:203600"/>
        <dbReference type="EC" id="3.1.4.11"/>
    </reaction>
    <physiologicalReaction direction="left-to-right" evidence="15">
        <dbReference type="Rhea" id="RHEA:33180"/>
    </physiologicalReaction>
</comment>
<dbReference type="FunFam" id="1.10.238.10:FF:000036">
    <property type="entry name" value="Phosphoinositide phospholipase C"/>
    <property type="match status" value="1"/>
</dbReference>
<evidence type="ECO:0000259" key="22">
    <source>
        <dbReference type="PROSITE" id="PS50222"/>
    </source>
</evidence>
<evidence type="ECO:0000256" key="4">
    <source>
        <dbReference type="ARBA" id="ARBA00022475"/>
    </source>
</evidence>
<dbReference type="GO" id="GO:0005737">
    <property type="term" value="C:cytoplasm"/>
    <property type="evidence" value="ECO:0007669"/>
    <property type="project" value="UniProtKB-SubCell"/>
</dbReference>
<evidence type="ECO:0000256" key="9">
    <source>
        <dbReference type="ARBA" id="ARBA00022801"/>
    </source>
</evidence>
<dbReference type="PROSITE" id="PS50008">
    <property type="entry name" value="PIPLC_Y_DOMAIN"/>
    <property type="match status" value="1"/>
</dbReference>
<dbReference type="FunFam" id="3.20.20.190:FF:000002">
    <property type="entry name" value="Phosphoinositide phospholipase C"/>
    <property type="match status" value="1"/>
</dbReference>
<evidence type="ECO:0000256" key="2">
    <source>
        <dbReference type="ARBA" id="ARBA00004236"/>
    </source>
</evidence>
<proteinExistence type="predicted"/>
<feature type="compositionally biased region" description="Low complexity" evidence="18">
    <location>
        <begin position="1427"/>
        <end position="1440"/>
    </location>
</feature>
<keyword evidence="24" id="KW-1185">Reference proteome</keyword>
<keyword evidence="14" id="KW-0807">Transducer</keyword>
<dbReference type="InterPro" id="IPR000008">
    <property type="entry name" value="C2_dom"/>
</dbReference>
<dbReference type="Pfam" id="PF16457">
    <property type="entry name" value="PH_12"/>
    <property type="match status" value="1"/>
</dbReference>
<feature type="region of interest" description="Disordered" evidence="18">
    <location>
        <begin position="933"/>
        <end position="961"/>
    </location>
</feature>
<evidence type="ECO:0000256" key="12">
    <source>
        <dbReference type="ARBA" id="ARBA00023098"/>
    </source>
</evidence>
<dbReference type="FunFam" id="2.30.29.30:FF:000063">
    <property type="entry name" value="Phosphoinositide phospholipase C"/>
    <property type="match status" value="1"/>
</dbReference>
<dbReference type="Gene3D" id="2.30.29.30">
    <property type="entry name" value="Pleckstrin-homology domain (PH domain)/Phosphotyrosine-binding domain (PTB)"/>
    <property type="match status" value="1"/>
</dbReference>
<dbReference type="SUPFAM" id="SSF47473">
    <property type="entry name" value="EF-hand"/>
    <property type="match status" value="1"/>
</dbReference>
<accession>A0A3Q2XDJ3</accession>
<feature type="region of interest" description="Disordered" evidence="18">
    <location>
        <begin position="1187"/>
        <end position="1209"/>
    </location>
</feature>
<dbReference type="Ensembl" id="ENSHCOT00000011809.1">
    <property type="protein sequence ID" value="ENSHCOP00000001612.1"/>
    <property type="gene ID" value="ENSHCOG00000002619.1"/>
</dbReference>
<dbReference type="InterPro" id="IPR035892">
    <property type="entry name" value="C2_domain_sf"/>
</dbReference>
<dbReference type="PROSITE" id="PS50003">
    <property type="entry name" value="PH_DOMAIN"/>
    <property type="match status" value="1"/>
</dbReference>
<dbReference type="InterPro" id="IPR000909">
    <property type="entry name" value="PLipase_C_PInositol-sp_X_dom"/>
</dbReference>
<dbReference type="PRINTS" id="PR00390">
    <property type="entry name" value="PHPHLIPASEC"/>
</dbReference>
<keyword evidence="9 17" id="KW-0378">Hydrolase</keyword>
<feature type="domain" description="PI-PLC Y-box" evidence="21">
    <location>
        <begin position="580"/>
        <end position="692"/>
    </location>
</feature>
<evidence type="ECO:0000256" key="8">
    <source>
        <dbReference type="ARBA" id="ARBA00022737"/>
    </source>
</evidence>
<evidence type="ECO:0000259" key="19">
    <source>
        <dbReference type="PROSITE" id="PS50003"/>
    </source>
</evidence>
<dbReference type="Gene3D" id="1.10.238.10">
    <property type="entry name" value="EF-hand"/>
    <property type="match status" value="2"/>
</dbReference>
<evidence type="ECO:0000256" key="17">
    <source>
        <dbReference type="RuleBase" id="RU361133"/>
    </source>
</evidence>
<evidence type="ECO:0000256" key="16">
    <source>
        <dbReference type="ARBA" id="ARBA00054490"/>
    </source>
</evidence>
<feature type="domain" description="C2" evidence="20">
    <location>
        <begin position="694"/>
        <end position="822"/>
    </location>
</feature>
<reference evidence="23" key="1">
    <citation type="submission" date="2025-08" db="UniProtKB">
        <authorList>
            <consortium name="Ensembl"/>
        </authorList>
    </citation>
    <scope>IDENTIFICATION</scope>
</reference>
<dbReference type="FunFam" id="3.20.20.190:FF:000006">
    <property type="entry name" value="Phosphoinositide phospholipase C"/>
    <property type="match status" value="1"/>
</dbReference>
<keyword evidence="8" id="KW-0677">Repeat</keyword>
<sequence>DRCMSVMQSGTQMVKLKAGSKGLVRLFYLDEHRSCIRWKPSRKSEKAKITIDSLYKVTEGGQSDIFHRHPEGSLDPACCFTVYHGNHMESLDLVTSNSDEARTWVTGLRYLMAGISDEDSLAKRQRTHDQYPFHMQIMQTFEEADKNGDGLLNIDEIYQLLHKLNVNLPRRKVKQMFQEADTDDQQGTLTYDEFAVFYKMMSMRRDLFLLMMAYSDRKDHLTADDLANMLRCEQKMVNITPEYVAEIIDKFEVSDENKQHGVMGIEGFTSFMRSPTCDIFNPLHHDVNQDMDQPLCNYFIASSHNTYLTGDQLLSHSKTDMYAWVLQSGCRCVEVDCWDGPDGEPMVQHGYTLTSKITFKSVIETINKYAFINNQYPVLLSIENHCSIQQQKKIAQYLREVFADKLDVGHVLTRESKTLPSPQSLQGKILIKGKRLPAYLSADAEEGEVSDDDSADEIEDDFKLKNSNGNGHHHQVESHIRKKLDSLLKESRIGDKEDTDSFSIRALLRATHQGLQKNLRQPDVSFVICFACFVQRHSKSRLTCQSGEEDDEQETSTREAGVQFNRGGRKRKTMKLSRDLSNLVVFTNSVASQECLNEGTPGDVLSFSETRAQSLVHHRAEHFLAFNQRQLSRIYPSAYRIDSSNFNPQFYWNVGCQLVALNYQTEGRMMQLNRAKFMVNGGSGYVLKPPPMCKGTFNPFSDDPLPACPKKQLVLKVISGQHLPKPPDSMLGDRGEIIDPFVEVEIIGLPIDCCKEQTRVVDDNGFNPVWEETLSFTLHMAEVALVRFLVWDHDPIGRDFIGQRTVAFSSLMPGYRHVYLEGLTEASIFVHVSVHDVYGKWSPLVLNPSFTIMHFLGSSKGNQFRGIRGLFNRTSKSSVDTTSAGIRKRSISDHLLRRTASAPAKGRKKTKMSLSESAAFMSEHKNGAGVEAIGEGVSGKEPGGEKRPQARPPLTHRPTSMPLERLLQGQLTLCSGDKEHEMGANAVIGGYQVSNLKLQKSFLLNCPTLPFSSSLILTDVFHAMCFLQFPALLLKCKTDHPKPKYISHAKTVLCTGKGVIESDMRTLSLYHSIPFDQSHLTISFPDTMFENMDSKASFSSFSLTVVLGDPFVCGLRFAPSVSSSSSSSGPSSVTPFSPVKMNRDLKCPSSLHDSTISRLIDAMSLGNEQDTQGSISALIGQFESTGDQNEFNSSRDHVLSPPRELQDVRSTPTMSVNLNVPQIATPRTTLSPCTIHLPDSTGPALFSSPETSVYEEVFDPPAPTTEQQRSSTQRYTLSPLKSFQLSHDRIGNAFAEVESAAPSVLQPSCQSQIQVPTPKLSWNQKVTVSKVQSDIKAPMLSTPRSLSTGPQSMTVDSKVITPCKSKSLGDLTSEDILCNFQSKYHIISRSFITPHMRKQKSLGTMGVGSFQSKSRDPLTEQLRKLESPLPLTRRLSSRSQSRVRHINNRARERQQEALKPRSGGMVNNGVVLRNKPASQNSPVNRHSTGSYIAGYLGQLEDRGLPEGACTSSRYGNGDQRADHYCTSDSFPQSDSFHFSSEPEVYFLLRL</sequence>
<feature type="compositionally biased region" description="Polar residues" evidence="18">
    <location>
        <begin position="1476"/>
        <end position="1486"/>
    </location>
</feature>
<evidence type="ECO:0000256" key="13">
    <source>
        <dbReference type="ARBA" id="ARBA00023136"/>
    </source>
</evidence>
<dbReference type="EC" id="3.1.4.11" evidence="17"/>
<dbReference type="Gene3D" id="2.60.40.150">
    <property type="entry name" value="C2 domain"/>
    <property type="match status" value="1"/>
</dbReference>
<keyword evidence="5" id="KW-0963">Cytoplasm</keyword>
<evidence type="ECO:0000256" key="10">
    <source>
        <dbReference type="ARBA" id="ARBA00022837"/>
    </source>
</evidence>
<dbReference type="PROSITE" id="PS50004">
    <property type="entry name" value="C2"/>
    <property type="match status" value="1"/>
</dbReference>
<dbReference type="InterPro" id="IPR001192">
    <property type="entry name" value="PI-PLC_fam"/>
</dbReference>
<dbReference type="PANTHER" id="PTHR10336:SF51">
    <property type="entry name" value="1-PHOSPHATIDYLINOSITOL 4,5-BISPHOSPHATE PHOSPHODIESTERASE ETA-1"/>
    <property type="match status" value="1"/>
</dbReference>
<dbReference type="SMART" id="SM00054">
    <property type="entry name" value="EFh"/>
    <property type="match status" value="2"/>
</dbReference>
<dbReference type="Gene3D" id="3.20.20.190">
    <property type="entry name" value="Phosphatidylinositol (PI) phosphodiesterase"/>
    <property type="match status" value="1"/>
</dbReference>
<dbReference type="InterPro" id="IPR002048">
    <property type="entry name" value="EF_hand_dom"/>
</dbReference>
<dbReference type="InterPro" id="IPR015359">
    <property type="entry name" value="PLC_EF-hand-like"/>
</dbReference>
<dbReference type="PROSITE" id="PS50222">
    <property type="entry name" value="EF_HAND_2"/>
    <property type="match status" value="2"/>
</dbReference>
<dbReference type="OMA" id="CRTAKCR"/>
<dbReference type="FunFam" id="1.10.238.10:FF:000005">
    <property type="entry name" value="Phosphoinositide phospholipase C"/>
    <property type="match status" value="1"/>
</dbReference>
<keyword evidence="7" id="KW-0479">Metal-binding</keyword>
<evidence type="ECO:0000256" key="15">
    <source>
        <dbReference type="ARBA" id="ARBA00023674"/>
    </source>
</evidence>
<keyword evidence="4" id="KW-1003">Cell membrane</keyword>
<dbReference type="InterPro" id="IPR001849">
    <property type="entry name" value="PH_domain"/>
</dbReference>
<dbReference type="Pfam" id="PF00387">
    <property type="entry name" value="PI-PLC-Y"/>
    <property type="match status" value="1"/>
</dbReference>
<dbReference type="CDD" id="cd00275">
    <property type="entry name" value="C2_PLC_like"/>
    <property type="match status" value="1"/>
</dbReference>
<evidence type="ECO:0000256" key="7">
    <source>
        <dbReference type="ARBA" id="ARBA00022723"/>
    </source>
</evidence>
<dbReference type="FunFam" id="2.60.40.150:FF:000018">
    <property type="entry name" value="Phosphoinositide phospholipase C"/>
    <property type="match status" value="1"/>
</dbReference>
<dbReference type="Proteomes" id="UP000264820">
    <property type="component" value="Unplaced"/>
</dbReference>
<dbReference type="SMART" id="SM00233">
    <property type="entry name" value="PH"/>
    <property type="match status" value="1"/>
</dbReference>
<evidence type="ECO:0000256" key="11">
    <source>
        <dbReference type="ARBA" id="ARBA00022963"/>
    </source>
</evidence>
<dbReference type="SUPFAM" id="SSF50729">
    <property type="entry name" value="PH domain-like"/>
    <property type="match status" value="1"/>
</dbReference>
<dbReference type="InterPro" id="IPR011993">
    <property type="entry name" value="PH-like_dom_sf"/>
</dbReference>
<feature type="region of interest" description="Disordered" evidence="18">
    <location>
        <begin position="1120"/>
        <end position="1139"/>
    </location>
</feature>
<keyword evidence="13" id="KW-0472">Membrane</keyword>
<dbReference type="GO" id="GO:0048015">
    <property type="term" value="P:phosphatidylinositol-mediated signaling"/>
    <property type="evidence" value="ECO:0007669"/>
    <property type="project" value="TreeGrafter"/>
</dbReference>
<dbReference type="GO" id="GO:0016042">
    <property type="term" value="P:lipid catabolic process"/>
    <property type="evidence" value="ECO:0007669"/>
    <property type="project" value="UniProtKB-KW"/>
</dbReference>
<keyword evidence="6" id="KW-0597">Phosphoprotein</keyword>
<dbReference type="SMART" id="SM00239">
    <property type="entry name" value="C2"/>
    <property type="match status" value="1"/>
</dbReference>
<dbReference type="GeneTree" id="ENSGT00940000157185"/>
<name>A0A3Q2XDJ3_HIPCM</name>